<keyword evidence="3" id="KW-1185">Reference proteome</keyword>
<evidence type="ECO:0008006" key="4">
    <source>
        <dbReference type="Google" id="ProtNLM"/>
    </source>
</evidence>
<reference evidence="2" key="1">
    <citation type="submission" date="2023-03" db="EMBL/GenBank/DDBJ databases">
        <title>Massive genome expansion in bonnet fungi (Mycena s.s.) driven by repeated elements and novel gene families across ecological guilds.</title>
        <authorList>
            <consortium name="Lawrence Berkeley National Laboratory"/>
            <person name="Harder C.B."/>
            <person name="Miyauchi S."/>
            <person name="Viragh M."/>
            <person name="Kuo A."/>
            <person name="Thoen E."/>
            <person name="Andreopoulos B."/>
            <person name="Lu D."/>
            <person name="Skrede I."/>
            <person name="Drula E."/>
            <person name="Henrissat B."/>
            <person name="Morin E."/>
            <person name="Kohler A."/>
            <person name="Barry K."/>
            <person name="LaButti K."/>
            <person name="Morin E."/>
            <person name="Salamov A."/>
            <person name="Lipzen A."/>
            <person name="Mereny Z."/>
            <person name="Hegedus B."/>
            <person name="Baldrian P."/>
            <person name="Stursova M."/>
            <person name="Weitz H."/>
            <person name="Taylor A."/>
            <person name="Grigoriev I.V."/>
            <person name="Nagy L.G."/>
            <person name="Martin F."/>
            <person name="Kauserud H."/>
        </authorList>
    </citation>
    <scope>NUCLEOTIDE SEQUENCE</scope>
    <source>
        <strain evidence="2">9144</strain>
    </source>
</reference>
<comment type="caution">
    <text evidence="2">The sequence shown here is derived from an EMBL/GenBank/DDBJ whole genome shotgun (WGS) entry which is preliminary data.</text>
</comment>
<dbReference type="SUPFAM" id="SSF52540">
    <property type="entry name" value="P-loop containing nucleoside triphosphate hydrolases"/>
    <property type="match status" value="1"/>
</dbReference>
<proteinExistence type="predicted"/>
<dbReference type="InterPro" id="IPR040632">
    <property type="entry name" value="Sulfotransfer_4"/>
</dbReference>
<name>A0AAD6VKQ3_9AGAR</name>
<accession>A0AAD6VKQ3</accession>
<dbReference type="PANTHER" id="PTHR36978:SF4">
    <property type="entry name" value="P-LOOP CONTAINING NUCLEOSIDE TRIPHOSPHATE HYDROLASE PROTEIN"/>
    <property type="match status" value="1"/>
</dbReference>
<dbReference type="PANTHER" id="PTHR36978">
    <property type="entry name" value="P-LOOP CONTAINING NUCLEOTIDE TRIPHOSPHATE HYDROLASE"/>
    <property type="match status" value="1"/>
</dbReference>
<dbReference type="InterPro" id="IPR027417">
    <property type="entry name" value="P-loop_NTPase"/>
</dbReference>
<keyword evidence="1" id="KW-0472">Membrane</keyword>
<dbReference type="Pfam" id="PF17784">
    <property type="entry name" value="Sulfotransfer_4"/>
    <property type="match status" value="1"/>
</dbReference>
<dbReference type="EMBL" id="JARJCW010000018">
    <property type="protein sequence ID" value="KAJ7214966.1"/>
    <property type="molecule type" value="Genomic_DNA"/>
</dbReference>
<evidence type="ECO:0000313" key="2">
    <source>
        <dbReference type="EMBL" id="KAJ7214966.1"/>
    </source>
</evidence>
<organism evidence="2 3">
    <name type="scientific">Mycena pura</name>
    <dbReference type="NCBI Taxonomy" id="153505"/>
    <lineage>
        <taxon>Eukaryota</taxon>
        <taxon>Fungi</taxon>
        <taxon>Dikarya</taxon>
        <taxon>Basidiomycota</taxon>
        <taxon>Agaricomycotina</taxon>
        <taxon>Agaricomycetes</taxon>
        <taxon>Agaricomycetidae</taxon>
        <taxon>Agaricales</taxon>
        <taxon>Marasmiineae</taxon>
        <taxon>Mycenaceae</taxon>
        <taxon>Mycena</taxon>
    </lineage>
</organism>
<dbReference type="Gene3D" id="3.40.50.300">
    <property type="entry name" value="P-loop containing nucleotide triphosphate hydrolases"/>
    <property type="match status" value="1"/>
</dbReference>
<sequence length="272" mass="30950">MFLTTINNVDRHGVTRRVPMQVLCLGFPRTGTVPMHTALEMLGYNETNHGYKVSTNPRDREMWIEAINAKFFGKGTPYGRKEWDQLLGHTVTDMPHTLFAEELIRAYPEAKVVLTLRDPDRWWRSFADTIGTAIRGPIGVNPWFEPRASVAIRMFWGLALGALFGTPEPAPEAAKARFVAHYDEVRRLVPKERLLEYRVGEGWERLYMCGFLAKQVPAEAFPKVNDTEAYHGHVTRRNRAILRQAALKYVVPAVVAALGIFVYYRGCFKALA</sequence>
<keyword evidence="1" id="KW-1133">Transmembrane helix</keyword>
<evidence type="ECO:0000256" key="1">
    <source>
        <dbReference type="SAM" id="Phobius"/>
    </source>
</evidence>
<gene>
    <name evidence="2" type="ORF">GGX14DRAFT_443507</name>
</gene>
<evidence type="ECO:0000313" key="3">
    <source>
        <dbReference type="Proteomes" id="UP001219525"/>
    </source>
</evidence>
<feature type="transmembrane region" description="Helical" evidence="1">
    <location>
        <begin position="246"/>
        <end position="264"/>
    </location>
</feature>
<keyword evidence="1" id="KW-0812">Transmembrane</keyword>
<dbReference type="AlphaFoldDB" id="A0AAD6VKQ3"/>
<protein>
    <recommendedName>
        <fullName evidence="4">NAD dependent epimerase/dehydratase</fullName>
    </recommendedName>
</protein>
<dbReference type="Proteomes" id="UP001219525">
    <property type="component" value="Unassembled WGS sequence"/>
</dbReference>